<accession>A0A7Y8GT60</accession>
<evidence type="ECO:0000313" key="5">
    <source>
        <dbReference type="Proteomes" id="UP000545507"/>
    </source>
</evidence>
<keyword evidence="2" id="KW-0812">Transmembrane</keyword>
<feature type="transmembrane region" description="Helical" evidence="2">
    <location>
        <begin position="129"/>
        <end position="149"/>
    </location>
</feature>
<reference evidence="4 5" key="1">
    <citation type="submission" date="2019-09" db="EMBL/GenBank/DDBJ databases">
        <title>Hydrogenophaga aromatica sp. nov., isolated from a para-xylene-degrading enrichment culture.</title>
        <authorList>
            <person name="Tancsics A."/>
            <person name="Banerjee S."/>
        </authorList>
    </citation>
    <scope>NUCLEOTIDE SEQUENCE [LARGE SCALE GENOMIC DNA]</scope>
    <source>
        <strain evidence="4 5">D2P1</strain>
    </source>
</reference>
<dbReference type="Pfam" id="PF14342">
    <property type="entry name" value="DUF4396"/>
    <property type="match status" value="1"/>
</dbReference>
<evidence type="ECO:0000256" key="2">
    <source>
        <dbReference type="SAM" id="Phobius"/>
    </source>
</evidence>
<feature type="transmembrane region" description="Helical" evidence="2">
    <location>
        <begin position="95"/>
        <end position="117"/>
    </location>
</feature>
<organism evidence="4 5">
    <name type="scientific">Hydrogenophaga aromaticivorans</name>
    <dbReference type="NCBI Taxonomy" id="2610898"/>
    <lineage>
        <taxon>Bacteria</taxon>
        <taxon>Pseudomonadati</taxon>
        <taxon>Pseudomonadota</taxon>
        <taxon>Betaproteobacteria</taxon>
        <taxon>Burkholderiales</taxon>
        <taxon>Comamonadaceae</taxon>
        <taxon>Hydrogenophaga</taxon>
    </lineage>
</organism>
<sequence>MDHAHPVPHPAGHGGQRPASQGGDSLNRTALVATLHCLLGCAIGEVAGLLIGTAWGWSNSATIALAVGLAFFAGFALTALPFLRRGYPLKAALKIALAADAASITLMEIVDNALMLAIPGAMDASIDSLFFWVSMAVSLAVAGLAAYPVNRWLIARGRGHAVAHAHH</sequence>
<gene>
    <name evidence="4" type="ORF">F3K02_01245</name>
</gene>
<feature type="region of interest" description="Disordered" evidence="1">
    <location>
        <begin position="1"/>
        <end position="22"/>
    </location>
</feature>
<keyword evidence="2" id="KW-0472">Membrane</keyword>
<evidence type="ECO:0000256" key="1">
    <source>
        <dbReference type="SAM" id="MobiDB-lite"/>
    </source>
</evidence>
<feature type="transmembrane region" description="Helical" evidence="2">
    <location>
        <begin position="30"/>
        <end position="57"/>
    </location>
</feature>
<comment type="caution">
    <text evidence="4">The sequence shown here is derived from an EMBL/GenBank/DDBJ whole genome shotgun (WGS) entry which is preliminary data.</text>
</comment>
<dbReference type="EMBL" id="VYGV01000001">
    <property type="protein sequence ID" value="NWF43883.1"/>
    <property type="molecule type" value="Genomic_DNA"/>
</dbReference>
<dbReference type="InterPro" id="IPR025509">
    <property type="entry name" value="DUF4396"/>
</dbReference>
<dbReference type="RefSeq" id="WP_177132445.1">
    <property type="nucleotide sequence ID" value="NZ_JAGPWB010000079.1"/>
</dbReference>
<dbReference type="AlphaFoldDB" id="A0A7Y8GT60"/>
<name>A0A7Y8GT60_9BURK</name>
<protein>
    <submittedName>
        <fullName evidence="4">DUF4396 domain-containing protein</fullName>
    </submittedName>
</protein>
<evidence type="ECO:0000259" key="3">
    <source>
        <dbReference type="Pfam" id="PF14342"/>
    </source>
</evidence>
<evidence type="ECO:0000313" key="4">
    <source>
        <dbReference type="EMBL" id="NWF43883.1"/>
    </source>
</evidence>
<feature type="transmembrane region" description="Helical" evidence="2">
    <location>
        <begin position="63"/>
        <end position="83"/>
    </location>
</feature>
<proteinExistence type="predicted"/>
<feature type="domain" description="DUF4396" evidence="3">
    <location>
        <begin position="28"/>
        <end position="158"/>
    </location>
</feature>
<keyword evidence="2" id="KW-1133">Transmembrane helix</keyword>
<keyword evidence="5" id="KW-1185">Reference proteome</keyword>
<dbReference type="Proteomes" id="UP000545507">
    <property type="component" value="Unassembled WGS sequence"/>
</dbReference>